<dbReference type="GO" id="GO:0006508">
    <property type="term" value="P:proteolysis"/>
    <property type="evidence" value="ECO:0007669"/>
    <property type="project" value="UniProtKB-KW"/>
</dbReference>
<protein>
    <submittedName>
        <fullName evidence="7">Subtilisin-like protein</fullName>
    </submittedName>
</protein>
<sequence>MRVASSSIASPMPYIVLSRSDATQEAVQTIKSTLAKDAVSDSLTWMTSARTGLAVLFQANITSQQAGVIASLTGVAHVVPDSPVLETQPHPVALIQSSTADKLASLEIAARAPQKPCSIGLQRNAPDELKVISQPKGAKLADLPGFGYGAEAGKGVTIYTIDTGANTGNSEWTGMRGTHRFMYAPGAPHLESDTLNHGSCVASKAAGPMYGTAKNANLVMVKMSYQLRLSDFYATLVEVRNDIEAKRLRGKAVINMSVLLRIEDPSKQTDAVDGLRTLLLDLMADDVVVVTGSGNDRYEGVEDVTQFPATLGPTTNIIVVGGVDNDGSRAAFSQGTGNQLTVSAPAFVTCASGRGPGPQNSRGTSYAAPTVAGVIAVWLSQDMYNARLRVPGRVAANVKAMLKELAYPRILTGPPVVWNGVDPRKRSWLGSLCGAK</sequence>
<dbReference type="InterPro" id="IPR036852">
    <property type="entry name" value="Peptidase_S8/S53_dom_sf"/>
</dbReference>
<dbReference type="AlphaFoldDB" id="A0AAD9LXR2"/>
<gene>
    <name evidence="7" type="ORF">LX32DRAFT_696940</name>
</gene>
<dbReference type="PROSITE" id="PS00138">
    <property type="entry name" value="SUBTILASE_SER"/>
    <property type="match status" value="1"/>
</dbReference>
<evidence type="ECO:0000256" key="1">
    <source>
        <dbReference type="ARBA" id="ARBA00011073"/>
    </source>
</evidence>
<feature type="active site" description="Charge relay system" evidence="5">
    <location>
        <position position="162"/>
    </location>
</feature>
<name>A0AAD9LXR2_9PEZI</name>
<dbReference type="PROSITE" id="PS51892">
    <property type="entry name" value="SUBTILASE"/>
    <property type="match status" value="1"/>
</dbReference>
<dbReference type="SUPFAM" id="SSF52743">
    <property type="entry name" value="Subtilisin-like"/>
    <property type="match status" value="1"/>
</dbReference>
<proteinExistence type="inferred from homology"/>
<comment type="caution">
    <text evidence="7">The sequence shown here is derived from an EMBL/GenBank/DDBJ whole genome shotgun (WGS) entry which is preliminary data.</text>
</comment>
<comment type="similarity">
    <text evidence="1 5">Belongs to the peptidase S8 family.</text>
</comment>
<keyword evidence="4 5" id="KW-0720">Serine protease</keyword>
<evidence type="ECO:0000313" key="7">
    <source>
        <dbReference type="EMBL" id="KAK2024717.1"/>
    </source>
</evidence>
<feature type="domain" description="Peptidase S8/S53" evidence="6">
    <location>
        <begin position="153"/>
        <end position="381"/>
    </location>
</feature>
<accession>A0AAD9LXR2</accession>
<evidence type="ECO:0000256" key="3">
    <source>
        <dbReference type="ARBA" id="ARBA00022801"/>
    </source>
</evidence>
<evidence type="ECO:0000256" key="2">
    <source>
        <dbReference type="ARBA" id="ARBA00022670"/>
    </source>
</evidence>
<feature type="active site" description="Charge relay system" evidence="5">
    <location>
        <position position="197"/>
    </location>
</feature>
<dbReference type="InterPro" id="IPR023828">
    <property type="entry name" value="Peptidase_S8_Ser-AS"/>
</dbReference>
<reference evidence="7" key="1">
    <citation type="submission" date="2021-06" db="EMBL/GenBank/DDBJ databases">
        <title>Comparative genomics, transcriptomics and evolutionary studies reveal genomic signatures of adaptation to plant cell wall in hemibiotrophic fungi.</title>
        <authorList>
            <consortium name="DOE Joint Genome Institute"/>
            <person name="Baroncelli R."/>
            <person name="Diaz J.F."/>
            <person name="Benocci T."/>
            <person name="Peng M."/>
            <person name="Battaglia E."/>
            <person name="Haridas S."/>
            <person name="Andreopoulos W."/>
            <person name="Labutti K."/>
            <person name="Pangilinan J."/>
            <person name="Floch G.L."/>
            <person name="Makela M.R."/>
            <person name="Henrissat B."/>
            <person name="Grigoriev I.V."/>
            <person name="Crouch J.A."/>
            <person name="De Vries R.P."/>
            <person name="Sukno S.A."/>
            <person name="Thon M.R."/>
        </authorList>
    </citation>
    <scope>NUCLEOTIDE SEQUENCE</scope>
    <source>
        <strain evidence="7">MAFF235873</strain>
    </source>
</reference>
<evidence type="ECO:0000313" key="8">
    <source>
        <dbReference type="Proteomes" id="UP001232148"/>
    </source>
</evidence>
<evidence type="ECO:0000259" key="6">
    <source>
        <dbReference type="Pfam" id="PF00082"/>
    </source>
</evidence>
<dbReference type="EMBL" id="MU842956">
    <property type="protein sequence ID" value="KAK2024717.1"/>
    <property type="molecule type" value="Genomic_DNA"/>
</dbReference>
<dbReference type="InterPro" id="IPR000209">
    <property type="entry name" value="Peptidase_S8/S53_dom"/>
</dbReference>
<keyword evidence="3 5" id="KW-0378">Hydrolase</keyword>
<dbReference type="PANTHER" id="PTHR43806:SF11">
    <property type="entry name" value="CEREVISIN-RELATED"/>
    <property type="match status" value="1"/>
</dbReference>
<evidence type="ECO:0000256" key="4">
    <source>
        <dbReference type="ARBA" id="ARBA00022825"/>
    </source>
</evidence>
<dbReference type="PROSITE" id="PS00137">
    <property type="entry name" value="SUBTILASE_HIS"/>
    <property type="match status" value="1"/>
</dbReference>
<keyword evidence="2 5" id="KW-0645">Protease</keyword>
<dbReference type="InterPro" id="IPR022398">
    <property type="entry name" value="Peptidase_S8_His-AS"/>
</dbReference>
<dbReference type="GO" id="GO:0004252">
    <property type="term" value="F:serine-type endopeptidase activity"/>
    <property type="evidence" value="ECO:0007669"/>
    <property type="project" value="UniProtKB-UniRule"/>
</dbReference>
<dbReference type="InterPro" id="IPR015500">
    <property type="entry name" value="Peptidase_S8_subtilisin-rel"/>
</dbReference>
<dbReference type="PRINTS" id="PR00723">
    <property type="entry name" value="SUBTILISIN"/>
</dbReference>
<dbReference type="InterPro" id="IPR050131">
    <property type="entry name" value="Peptidase_S8_subtilisin-like"/>
</dbReference>
<dbReference type="PANTHER" id="PTHR43806">
    <property type="entry name" value="PEPTIDASE S8"/>
    <property type="match status" value="1"/>
</dbReference>
<dbReference type="Gene3D" id="3.40.50.200">
    <property type="entry name" value="Peptidase S8/S53 domain"/>
    <property type="match status" value="1"/>
</dbReference>
<organism evidence="7 8">
    <name type="scientific">Colletotrichum zoysiae</name>
    <dbReference type="NCBI Taxonomy" id="1216348"/>
    <lineage>
        <taxon>Eukaryota</taxon>
        <taxon>Fungi</taxon>
        <taxon>Dikarya</taxon>
        <taxon>Ascomycota</taxon>
        <taxon>Pezizomycotina</taxon>
        <taxon>Sordariomycetes</taxon>
        <taxon>Hypocreomycetidae</taxon>
        <taxon>Glomerellales</taxon>
        <taxon>Glomerellaceae</taxon>
        <taxon>Colletotrichum</taxon>
        <taxon>Colletotrichum graminicola species complex</taxon>
    </lineage>
</organism>
<keyword evidence="8" id="KW-1185">Reference proteome</keyword>
<evidence type="ECO:0000256" key="5">
    <source>
        <dbReference type="PROSITE-ProRule" id="PRU01240"/>
    </source>
</evidence>
<feature type="active site" description="Charge relay system" evidence="5">
    <location>
        <position position="365"/>
    </location>
</feature>
<dbReference type="Pfam" id="PF00082">
    <property type="entry name" value="Peptidase_S8"/>
    <property type="match status" value="1"/>
</dbReference>
<dbReference type="Proteomes" id="UP001232148">
    <property type="component" value="Unassembled WGS sequence"/>
</dbReference>